<evidence type="ECO:0000313" key="3">
    <source>
        <dbReference type="EMBL" id="KAK6326889.1"/>
    </source>
</evidence>
<gene>
    <name evidence="3" type="ORF">J4Q44_G00025340</name>
</gene>
<reference evidence="3 4" key="1">
    <citation type="submission" date="2021-04" db="EMBL/GenBank/DDBJ databases">
        <authorList>
            <person name="De Guttry C."/>
            <person name="Zahm M."/>
            <person name="Klopp C."/>
            <person name="Cabau C."/>
            <person name="Louis A."/>
            <person name="Berthelot C."/>
            <person name="Parey E."/>
            <person name="Roest Crollius H."/>
            <person name="Montfort J."/>
            <person name="Robinson-Rechavi M."/>
            <person name="Bucao C."/>
            <person name="Bouchez O."/>
            <person name="Gislard M."/>
            <person name="Lluch J."/>
            <person name="Milhes M."/>
            <person name="Lampietro C."/>
            <person name="Lopez Roques C."/>
            <person name="Donnadieu C."/>
            <person name="Braasch I."/>
            <person name="Desvignes T."/>
            <person name="Postlethwait J."/>
            <person name="Bobe J."/>
            <person name="Wedekind C."/>
            <person name="Guiguen Y."/>
        </authorList>
    </citation>
    <scope>NUCLEOTIDE SEQUENCE [LARGE SCALE GENOMIC DNA]</scope>
    <source>
        <strain evidence="3">Cs_M1</strain>
        <tissue evidence="3">Blood</tissue>
    </source>
</reference>
<name>A0AAN8MBI4_9TELE</name>
<proteinExistence type="predicted"/>
<accession>A0AAN8MBI4</accession>
<keyword evidence="1" id="KW-1133">Transmembrane helix</keyword>
<evidence type="ECO:0000256" key="1">
    <source>
        <dbReference type="SAM" id="Phobius"/>
    </source>
</evidence>
<organism evidence="3 4">
    <name type="scientific">Coregonus suidteri</name>
    <dbReference type="NCBI Taxonomy" id="861788"/>
    <lineage>
        <taxon>Eukaryota</taxon>
        <taxon>Metazoa</taxon>
        <taxon>Chordata</taxon>
        <taxon>Craniata</taxon>
        <taxon>Vertebrata</taxon>
        <taxon>Euteleostomi</taxon>
        <taxon>Actinopterygii</taxon>
        <taxon>Neopterygii</taxon>
        <taxon>Teleostei</taxon>
        <taxon>Protacanthopterygii</taxon>
        <taxon>Salmoniformes</taxon>
        <taxon>Salmonidae</taxon>
        <taxon>Coregoninae</taxon>
        <taxon>Coregonus</taxon>
    </lineage>
</organism>
<feature type="transmembrane region" description="Helical" evidence="1">
    <location>
        <begin position="151"/>
        <end position="171"/>
    </location>
</feature>
<keyword evidence="4" id="KW-1185">Reference proteome</keyword>
<comment type="caution">
    <text evidence="3">The sequence shown here is derived from an EMBL/GenBank/DDBJ whole genome shotgun (WGS) entry which is preliminary data.</text>
</comment>
<evidence type="ECO:0000256" key="2">
    <source>
        <dbReference type="SAM" id="SignalP"/>
    </source>
</evidence>
<protein>
    <submittedName>
        <fullName evidence="3">Uncharacterized protein</fullName>
    </submittedName>
</protein>
<sequence length="191" mass="21090">MIIPTTSGSGMLWKLTCAYILVGCLLPVVGTHNINCKVTQHPNHTTTYDLPEILPLANCETQWLDENSTVLANDKEMDENRTLAQTSHSITILGCLDRLTYSVDCTQPVAPFWEVQCLTNCSNGPYKPATNLLSNDHVPINQDARNNTGTWVLMGVVITVILLAVLAAYVLKKRCFGKTWIKIPTQQCSSV</sequence>
<dbReference type="AlphaFoldDB" id="A0AAN8MBI4"/>
<dbReference type="Proteomes" id="UP001356427">
    <property type="component" value="Unassembled WGS sequence"/>
</dbReference>
<feature type="signal peptide" evidence="2">
    <location>
        <begin position="1"/>
        <end position="31"/>
    </location>
</feature>
<evidence type="ECO:0000313" key="4">
    <source>
        <dbReference type="Proteomes" id="UP001356427"/>
    </source>
</evidence>
<keyword evidence="1" id="KW-0472">Membrane</keyword>
<keyword evidence="1" id="KW-0812">Transmembrane</keyword>
<keyword evidence="2" id="KW-0732">Signal</keyword>
<dbReference type="EMBL" id="JAGTTL010000002">
    <property type="protein sequence ID" value="KAK6326889.1"/>
    <property type="molecule type" value="Genomic_DNA"/>
</dbReference>
<feature type="chain" id="PRO_5042858574" evidence="2">
    <location>
        <begin position="32"/>
        <end position="191"/>
    </location>
</feature>